<protein>
    <submittedName>
        <fullName evidence="2">Uncharacterized protein</fullName>
    </submittedName>
</protein>
<gene>
    <name evidence="2" type="ORF">NDU88_008494</name>
</gene>
<dbReference type="Proteomes" id="UP001066276">
    <property type="component" value="Chromosome 5"/>
</dbReference>
<dbReference type="EMBL" id="JANPWB010000009">
    <property type="protein sequence ID" value="KAJ1155765.1"/>
    <property type="molecule type" value="Genomic_DNA"/>
</dbReference>
<keyword evidence="3" id="KW-1185">Reference proteome</keyword>
<evidence type="ECO:0000256" key="1">
    <source>
        <dbReference type="SAM" id="MobiDB-lite"/>
    </source>
</evidence>
<evidence type="ECO:0000313" key="3">
    <source>
        <dbReference type="Proteomes" id="UP001066276"/>
    </source>
</evidence>
<feature type="region of interest" description="Disordered" evidence="1">
    <location>
        <begin position="1"/>
        <end position="22"/>
    </location>
</feature>
<reference evidence="2" key="1">
    <citation type="journal article" date="2022" name="bioRxiv">
        <title>Sequencing and chromosome-scale assembly of the giantPleurodeles waltlgenome.</title>
        <authorList>
            <person name="Brown T."/>
            <person name="Elewa A."/>
            <person name="Iarovenko S."/>
            <person name="Subramanian E."/>
            <person name="Araus A.J."/>
            <person name="Petzold A."/>
            <person name="Susuki M."/>
            <person name="Suzuki K.-i.T."/>
            <person name="Hayashi T."/>
            <person name="Toyoda A."/>
            <person name="Oliveira C."/>
            <person name="Osipova E."/>
            <person name="Leigh N.D."/>
            <person name="Simon A."/>
            <person name="Yun M.H."/>
        </authorList>
    </citation>
    <scope>NUCLEOTIDE SEQUENCE</scope>
    <source>
        <strain evidence="2">20211129_DDA</strain>
        <tissue evidence="2">Liver</tissue>
    </source>
</reference>
<proteinExistence type="predicted"/>
<evidence type="ECO:0000313" key="2">
    <source>
        <dbReference type="EMBL" id="KAJ1155765.1"/>
    </source>
</evidence>
<accession>A0AAV7RXU3</accession>
<sequence>MFLTAPGNTRGPQPAPASPSSIRWSAEQVPPIATSVPRGVAAPRAWAQRAVQFHSASCDHRCRPLISRSPGGMTIPGLSRCPGPSGEHLQLDVSGLLSDVVVYDVSSLELT</sequence>
<comment type="caution">
    <text evidence="2">The sequence shown here is derived from an EMBL/GenBank/DDBJ whole genome shotgun (WGS) entry which is preliminary data.</text>
</comment>
<feature type="compositionally biased region" description="Polar residues" evidence="1">
    <location>
        <begin position="1"/>
        <end position="11"/>
    </location>
</feature>
<dbReference type="AlphaFoldDB" id="A0AAV7RXU3"/>
<organism evidence="2 3">
    <name type="scientific">Pleurodeles waltl</name>
    <name type="common">Iberian ribbed newt</name>
    <dbReference type="NCBI Taxonomy" id="8319"/>
    <lineage>
        <taxon>Eukaryota</taxon>
        <taxon>Metazoa</taxon>
        <taxon>Chordata</taxon>
        <taxon>Craniata</taxon>
        <taxon>Vertebrata</taxon>
        <taxon>Euteleostomi</taxon>
        <taxon>Amphibia</taxon>
        <taxon>Batrachia</taxon>
        <taxon>Caudata</taxon>
        <taxon>Salamandroidea</taxon>
        <taxon>Salamandridae</taxon>
        <taxon>Pleurodelinae</taxon>
        <taxon>Pleurodeles</taxon>
    </lineage>
</organism>
<name>A0AAV7RXU3_PLEWA</name>